<keyword evidence="3 5" id="KW-0949">S-adenosyl-L-methionine</keyword>
<feature type="region of interest" description="Disordered" evidence="6">
    <location>
        <begin position="385"/>
        <end position="415"/>
    </location>
</feature>
<dbReference type="InterPro" id="IPR036770">
    <property type="entry name" value="Ankyrin_rpt-contain_sf"/>
</dbReference>
<keyword evidence="4" id="KW-0040">ANK repeat</keyword>
<evidence type="ECO:0000259" key="9">
    <source>
        <dbReference type="Pfam" id="PF17286"/>
    </source>
</evidence>
<dbReference type="InterPro" id="IPR002110">
    <property type="entry name" value="Ankyrin_rpt"/>
</dbReference>
<dbReference type="OrthoDB" id="1368803at2759"/>
<dbReference type="Gene3D" id="3.40.50.150">
    <property type="entry name" value="Vaccinia Virus protein VP39"/>
    <property type="match status" value="1"/>
</dbReference>
<dbReference type="SMART" id="SM00248">
    <property type="entry name" value="ANK"/>
    <property type="match status" value="2"/>
</dbReference>
<dbReference type="InterPro" id="IPR029063">
    <property type="entry name" value="SAM-dependent_MTases_sf"/>
</dbReference>
<dbReference type="PROSITE" id="PS50088">
    <property type="entry name" value="ANK_REPEAT"/>
    <property type="match status" value="1"/>
</dbReference>
<keyword evidence="1 5" id="KW-0489">Methyltransferase</keyword>
<dbReference type="GO" id="GO:0032259">
    <property type="term" value="P:methylation"/>
    <property type="evidence" value="ECO:0007669"/>
    <property type="project" value="UniProtKB-KW"/>
</dbReference>
<organism evidence="10 11">
    <name type="scientific">Pycnoporus cinnabarinus</name>
    <name type="common">Cinnabar-red polypore</name>
    <name type="synonym">Trametes cinnabarina</name>
    <dbReference type="NCBI Taxonomy" id="5643"/>
    <lineage>
        <taxon>Eukaryota</taxon>
        <taxon>Fungi</taxon>
        <taxon>Dikarya</taxon>
        <taxon>Basidiomycota</taxon>
        <taxon>Agaricomycotina</taxon>
        <taxon>Agaricomycetes</taxon>
        <taxon>Polyporales</taxon>
        <taxon>Polyporaceae</taxon>
        <taxon>Trametes</taxon>
    </lineage>
</organism>
<gene>
    <name evidence="10" type="ORF">BN946_scf184980.g4</name>
</gene>
<dbReference type="Gene3D" id="3.20.20.150">
    <property type="entry name" value="Divalent-metal-dependent TIM barrel enzymes"/>
    <property type="match status" value="1"/>
</dbReference>
<dbReference type="SUPFAM" id="SSF53335">
    <property type="entry name" value="S-adenosyl-L-methionine-dependent methyltransferases"/>
    <property type="match status" value="1"/>
</dbReference>
<name>A0A060SJ51_PYCCI</name>
<feature type="repeat" description="ANK" evidence="4">
    <location>
        <begin position="9"/>
        <end position="41"/>
    </location>
</feature>
<dbReference type="InterPro" id="IPR035075">
    <property type="entry name" value="PRMT5"/>
</dbReference>
<evidence type="ECO:0000256" key="6">
    <source>
        <dbReference type="SAM" id="MobiDB-lite"/>
    </source>
</evidence>
<evidence type="ECO:0000259" key="7">
    <source>
        <dbReference type="Pfam" id="PF05185"/>
    </source>
</evidence>
<keyword evidence="2 5" id="KW-0808">Transferase</keyword>
<dbReference type="Gene3D" id="1.25.40.20">
    <property type="entry name" value="Ankyrin repeat-containing domain"/>
    <property type="match status" value="1"/>
</dbReference>
<dbReference type="HOGENOM" id="CLU_010247_0_0_1"/>
<sequence>MSPNVPDPNTYTPMHAAASYGHINILEYLVSRGGDVNVTDNDGDTPLYVVENIETARWLVEHGATVNRQNDEGMSPAQYLEEDHPEVAAYLESLSGGDSGSTIASPIEMHEQPSQHAQNAASENLTSSLIDSVQGIMQRAEAEGREASDEELREVVGRAVMQVDRFAIETGVYLHLAAIRYFGPRRAQADHPAPRPCAPEFDALETLNMPAFSSLYSLEDIVELSRREDLGEEETPVLRAASDARNVGYDTVCVPLTNEKWKTRWRELCILSQDPEDSAERLAIEQRAEAWRSKPAFFRDEVTISRLEEAEGVIPLISDWLELDASDDWVRHDAEICVILPAPSNRTQVGSYARAVNACLAKIPFMELSIRVPIYDPTSVLQVPSRAPSPVGSKRSSAASMGAEEAMGTPPESNMTTWEMWDTIRTICGYNPRLTLALDLTPPLPLSSSVLDQWSAEPVRHLWLPASAFIANAKGYPVLPKGTQSFIRDIMKLQPNVILSGTRAKKHARGGEAAYAQYPLMDNLQSITYHTFEQDPVKYRNYEEAIFLALSEWPNPGKVTLCVAGAGRGPLVARALKAIERSKKEAFVYAVEKNPNAYVTLQERHRSEWGDEKVKLLYGDMRTLEVPEKVDILISELLGSFGDNELSPECLDGASRFLKPDGISIPSSYTAYVAPLSSSKLYNETRAMKDSKAMETPYVVMLHAINVLSDNGGGISGTCGPRIQECWEFEHPRKDAALTEQGLPLTNSHNARSAKLTFHIPNAGVLHGFGGYFEAVLYGHVGLSIHPDRMAQISKDMLSWFPLFFPLKDPLYLPADSELTVSIWRLTDARKVWYEWYAEAFLPVPSSSVHSPIWRDTLSPMSPSGDNSFLSPVASTPTIVTSPLLDVPQLTLEVPSQQLERHKDGVSLVKISQTALHNPGGESSWIGL</sequence>
<dbReference type="AlphaFoldDB" id="A0A060SJ51"/>
<dbReference type="Pfam" id="PF17285">
    <property type="entry name" value="PRMT5_TIM"/>
    <property type="match status" value="1"/>
</dbReference>
<evidence type="ECO:0000256" key="5">
    <source>
        <dbReference type="PROSITE-ProRule" id="PRU01015"/>
    </source>
</evidence>
<evidence type="ECO:0000313" key="10">
    <source>
        <dbReference type="EMBL" id="CDO72463.1"/>
    </source>
</evidence>
<proteinExistence type="predicted"/>
<dbReference type="PROSITE" id="PS50297">
    <property type="entry name" value="ANK_REP_REGION"/>
    <property type="match status" value="1"/>
</dbReference>
<dbReference type="FunFam" id="2.70.160.11:FF:000020">
    <property type="entry name" value="Protein arginine N-methyltransferase"/>
    <property type="match status" value="1"/>
</dbReference>
<feature type="domain" description="PRMT5 TIM barrel" evidence="8">
    <location>
        <begin position="248"/>
        <end position="518"/>
    </location>
</feature>
<evidence type="ECO:0000256" key="4">
    <source>
        <dbReference type="PROSITE-ProRule" id="PRU00023"/>
    </source>
</evidence>
<feature type="domain" description="PRMT5 arginine-N-methyltransferase" evidence="7">
    <location>
        <begin position="519"/>
        <end position="665"/>
    </location>
</feature>
<evidence type="ECO:0000256" key="2">
    <source>
        <dbReference type="ARBA" id="ARBA00022679"/>
    </source>
</evidence>
<dbReference type="GO" id="GO:0005634">
    <property type="term" value="C:nucleus"/>
    <property type="evidence" value="ECO:0007669"/>
    <property type="project" value="TreeGrafter"/>
</dbReference>
<dbReference type="Gene3D" id="2.70.160.11">
    <property type="entry name" value="Hnrnp arginine n-methyltransferase1"/>
    <property type="match status" value="1"/>
</dbReference>
<feature type="domain" description="PRMT5 oligomerisation" evidence="9">
    <location>
        <begin position="668"/>
        <end position="926"/>
    </location>
</feature>
<evidence type="ECO:0000256" key="1">
    <source>
        <dbReference type="ARBA" id="ARBA00022603"/>
    </source>
</evidence>
<keyword evidence="11" id="KW-1185">Reference proteome</keyword>
<dbReference type="InterPro" id="IPR035247">
    <property type="entry name" value="PRMT5_TIM"/>
</dbReference>
<reference evidence="10" key="1">
    <citation type="submission" date="2014-01" db="EMBL/GenBank/DDBJ databases">
        <title>The genome of the white-rot fungus Pycnoporus cinnabarinus: a basidiomycete model with a versatile arsenal for lignocellulosic biomass breakdown.</title>
        <authorList>
            <person name="Levasseur A."/>
            <person name="Lomascolo A."/>
            <person name="Ruiz-Duenas F.J."/>
            <person name="Uzan E."/>
            <person name="Piumi F."/>
            <person name="Kues U."/>
            <person name="Ram A.F.J."/>
            <person name="Murat C."/>
            <person name="Haon M."/>
            <person name="Benoit I."/>
            <person name="Arfi Y."/>
            <person name="Chevret D."/>
            <person name="Drula E."/>
            <person name="Kwon M.J."/>
            <person name="Gouret P."/>
            <person name="Lesage-Meessen L."/>
            <person name="Lombard V."/>
            <person name="Mariette J."/>
            <person name="Noirot C."/>
            <person name="Park J."/>
            <person name="Patyshakuliyeva A."/>
            <person name="Wieneger R.A.B."/>
            <person name="Wosten H.A.B."/>
            <person name="Martin F."/>
            <person name="Coutinho P.M."/>
            <person name="de Vries R."/>
            <person name="Martinez A.T."/>
            <person name="Klopp C."/>
            <person name="Pontarotti P."/>
            <person name="Henrissat B."/>
            <person name="Record E."/>
        </authorList>
    </citation>
    <scope>NUCLEOTIDE SEQUENCE [LARGE SCALE GENOMIC DNA]</scope>
    <source>
        <strain evidence="10">BRFM137</strain>
    </source>
</reference>
<dbReference type="Pfam" id="PF05185">
    <property type="entry name" value="PRMT5"/>
    <property type="match status" value="1"/>
</dbReference>
<evidence type="ECO:0000313" key="11">
    <source>
        <dbReference type="Proteomes" id="UP000029665"/>
    </source>
</evidence>
<dbReference type="InterPro" id="IPR035248">
    <property type="entry name" value="PRMT5_C"/>
</dbReference>
<dbReference type="GO" id="GO:0005829">
    <property type="term" value="C:cytosol"/>
    <property type="evidence" value="ECO:0007669"/>
    <property type="project" value="TreeGrafter"/>
</dbReference>
<dbReference type="PANTHER" id="PTHR10738:SF0">
    <property type="entry name" value="PROTEIN ARGININE N-METHYLTRANSFERASE 5"/>
    <property type="match status" value="1"/>
</dbReference>
<evidence type="ECO:0000256" key="3">
    <source>
        <dbReference type="ARBA" id="ARBA00022691"/>
    </source>
</evidence>
<dbReference type="OMA" id="IKYAWYE"/>
<dbReference type="InterPro" id="IPR025799">
    <property type="entry name" value="Arg_MeTrfase"/>
</dbReference>
<dbReference type="PANTHER" id="PTHR10738">
    <property type="entry name" value="PROTEIN ARGININE N-METHYLTRANSFERASE 5"/>
    <property type="match status" value="1"/>
</dbReference>
<dbReference type="Pfam" id="PF12796">
    <property type="entry name" value="Ank_2"/>
    <property type="match status" value="1"/>
</dbReference>
<dbReference type="GO" id="GO:0016274">
    <property type="term" value="F:protein-arginine N-methyltransferase activity"/>
    <property type="evidence" value="ECO:0007669"/>
    <property type="project" value="InterPro"/>
</dbReference>
<dbReference type="EMBL" id="CCBP010000113">
    <property type="protein sequence ID" value="CDO72463.1"/>
    <property type="molecule type" value="Genomic_DNA"/>
</dbReference>
<comment type="caution">
    <text evidence="10">The sequence shown here is derived from an EMBL/GenBank/DDBJ whole genome shotgun (WGS) entry which is preliminary data.</text>
</comment>
<dbReference type="GO" id="GO:0006355">
    <property type="term" value="P:regulation of DNA-templated transcription"/>
    <property type="evidence" value="ECO:0007669"/>
    <property type="project" value="TreeGrafter"/>
</dbReference>
<accession>A0A060SJ51</accession>
<dbReference type="Proteomes" id="UP000029665">
    <property type="component" value="Unassembled WGS sequence"/>
</dbReference>
<dbReference type="STRING" id="5643.A0A060SJ51"/>
<dbReference type="SUPFAM" id="SSF48403">
    <property type="entry name" value="Ankyrin repeat"/>
    <property type="match status" value="1"/>
</dbReference>
<dbReference type="Pfam" id="PF17286">
    <property type="entry name" value="PRMT5_C"/>
    <property type="match status" value="1"/>
</dbReference>
<evidence type="ECO:0000259" key="8">
    <source>
        <dbReference type="Pfam" id="PF17285"/>
    </source>
</evidence>
<feature type="compositionally biased region" description="Low complexity" evidence="6">
    <location>
        <begin position="396"/>
        <end position="408"/>
    </location>
</feature>
<protein>
    <submittedName>
        <fullName evidence="10">Uncharacterized protein</fullName>
    </submittedName>
</protein>
<dbReference type="PROSITE" id="PS51678">
    <property type="entry name" value="SAM_MT_PRMT"/>
    <property type="match status" value="1"/>
</dbReference>